<protein>
    <recommendedName>
        <fullName evidence="2">Protein CSN12 homolog</fullName>
    </recommendedName>
</protein>
<evidence type="ECO:0000256" key="2">
    <source>
        <dbReference type="ARBA" id="ARBA00073854"/>
    </source>
</evidence>
<reference evidence="4" key="1">
    <citation type="journal article" date="2020" name="Stud. Mycol.">
        <title>101 Dothideomycetes genomes: a test case for predicting lifestyles and emergence of pathogens.</title>
        <authorList>
            <person name="Haridas S."/>
            <person name="Albert R."/>
            <person name="Binder M."/>
            <person name="Bloem J."/>
            <person name="Labutti K."/>
            <person name="Salamov A."/>
            <person name="Andreopoulos B."/>
            <person name="Baker S."/>
            <person name="Barry K."/>
            <person name="Bills G."/>
            <person name="Bluhm B."/>
            <person name="Cannon C."/>
            <person name="Castanera R."/>
            <person name="Culley D."/>
            <person name="Daum C."/>
            <person name="Ezra D."/>
            <person name="Gonzalez J."/>
            <person name="Henrissat B."/>
            <person name="Kuo A."/>
            <person name="Liang C."/>
            <person name="Lipzen A."/>
            <person name="Lutzoni F."/>
            <person name="Magnuson J."/>
            <person name="Mondo S."/>
            <person name="Nolan M."/>
            <person name="Ohm R."/>
            <person name="Pangilinan J."/>
            <person name="Park H.-J."/>
            <person name="Ramirez L."/>
            <person name="Alfaro M."/>
            <person name="Sun H."/>
            <person name="Tritt A."/>
            <person name="Yoshinaga Y."/>
            <person name="Zwiers L.-H."/>
            <person name="Turgeon B."/>
            <person name="Goodwin S."/>
            <person name="Spatafora J."/>
            <person name="Crous P."/>
            <person name="Grigoriev I."/>
        </authorList>
    </citation>
    <scope>NUCLEOTIDE SEQUENCE</scope>
    <source>
        <strain evidence="4">CBS 473.64</strain>
    </source>
</reference>
<dbReference type="EMBL" id="MU006793">
    <property type="protein sequence ID" value="KAF2637398.1"/>
    <property type="molecule type" value="Genomic_DNA"/>
</dbReference>
<dbReference type="PROSITE" id="PS50250">
    <property type="entry name" value="PCI"/>
    <property type="match status" value="1"/>
</dbReference>
<name>A0A6A6RT20_9PLEO</name>
<comment type="similarity">
    <text evidence="1">Belongs to the CSN12 family.</text>
</comment>
<evidence type="ECO:0000259" key="3">
    <source>
        <dbReference type="PROSITE" id="PS50250"/>
    </source>
</evidence>
<dbReference type="InterPro" id="IPR036388">
    <property type="entry name" value="WH-like_DNA-bd_sf"/>
</dbReference>
<organism evidence="4 5">
    <name type="scientific">Massarina eburnea CBS 473.64</name>
    <dbReference type="NCBI Taxonomy" id="1395130"/>
    <lineage>
        <taxon>Eukaryota</taxon>
        <taxon>Fungi</taxon>
        <taxon>Dikarya</taxon>
        <taxon>Ascomycota</taxon>
        <taxon>Pezizomycotina</taxon>
        <taxon>Dothideomycetes</taxon>
        <taxon>Pleosporomycetidae</taxon>
        <taxon>Pleosporales</taxon>
        <taxon>Massarineae</taxon>
        <taxon>Massarinaceae</taxon>
        <taxon>Massarina</taxon>
    </lineage>
</organism>
<dbReference type="Gene3D" id="1.10.10.10">
    <property type="entry name" value="Winged helix-like DNA-binding domain superfamily/Winged helix DNA-binding domain"/>
    <property type="match status" value="1"/>
</dbReference>
<gene>
    <name evidence="4" type="ORF">P280DRAFT_472113</name>
</gene>
<dbReference type="GO" id="GO:0003690">
    <property type="term" value="F:double-stranded DNA binding"/>
    <property type="evidence" value="ECO:0007669"/>
    <property type="project" value="InterPro"/>
</dbReference>
<dbReference type="FunFam" id="1.10.10.10:FF:000366">
    <property type="entry name" value="COP9 signalosome complex subunit"/>
    <property type="match status" value="1"/>
</dbReference>
<dbReference type="PANTHER" id="PTHR12732:SF0">
    <property type="entry name" value="PCI DOMAIN-CONTAINING PROTEIN 2"/>
    <property type="match status" value="1"/>
</dbReference>
<sequence length="463" mass="52614">MQAALEEFQTAYTSSHPAVAVAHFLSPRAPPEDAARLHGFQRLSNEVMVTGDVQYAIETRMRRQMSPDEMRGWTEVISCYWRAVDRIVKAENAQHQGRFSERQALDVHDAWNDLTNNFVKHISNGALPFWTIFTLCLTANHLRLFAIQADEQMAKAKPVAFSAGFSDDIGGTPKNEKLGAAVRVFNKVFSLCLGDRSPDMNQSRKWGVYCVANLLFRTYFKLKTISLSKNLVRSIDAQSDLPQFQLYPLSHRVTYLYYVGLISFVQEDYSRAEVFLTQAWNLCYVHSTKNKELIMTYLIPCRLITHSTVPTSQLLNQFPDLNRLFGDLFRFIRKGDLSGFDRALAEGEPEFVKKRIFLTLERSRDIVLRNLFRNVFLAAGYEDLTEGQTEKDRIRKTRIPLAHFAAALRMSTAGAGGSQVIDDDEVECLLANTIYKNHMKGYISREHQMVVLGKKGAFPGTGV</sequence>
<dbReference type="Proteomes" id="UP000799753">
    <property type="component" value="Unassembled WGS sequence"/>
</dbReference>
<evidence type="ECO:0000313" key="4">
    <source>
        <dbReference type="EMBL" id="KAF2637398.1"/>
    </source>
</evidence>
<dbReference type="OrthoDB" id="10252687at2759"/>
<dbReference type="InterPro" id="IPR000717">
    <property type="entry name" value="PCI_dom"/>
</dbReference>
<dbReference type="AlphaFoldDB" id="A0A6A6RT20"/>
<keyword evidence="5" id="KW-1185">Reference proteome</keyword>
<feature type="domain" description="PCI" evidence="3">
    <location>
        <begin position="253"/>
        <end position="457"/>
    </location>
</feature>
<evidence type="ECO:0000256" key="1">
    <source>
        <dbReference type="ARBA" id="ARBA00025771"/>
    </source>
</evidence>
<dbReference type="InterPro" id="IPR045114">
    <property type="entry name" value="Csn12-like"/>
</dbReference>
<dbReference type="GO" id="GO:0003723">
    <property type="term" value="F:RNA binding"/>
    <property type="evidence" value="ECO:0007669"/>
    <property type="project" value="InterPro"/>
</dbReference>
<dbReference type="Pfam" id="PF01399">
    <property type="entry name" value="PCI"/>
    <property type="match status" value="1"/>
</dbReference>
<evidence type="ECO:0000313" key="5">
    <source>
        <dbReference type="Proteomes" id="UP000799753"/>
    </source>
</evidence>
<dbReference type="PANTHER" id="PTHR12732">
    <property type="entry name" value="UNCHARACTERIZED PROTEASOME COMPONENT REGION PCI-CONTAINING"/>
    <property type="match status" value="1"/>
</dbReference>
<proteinExistence type="inferred from homology"/>
<dbReference type="SMART" id="SM00753">
    <property type="entry name" value="PAM"/>
    <property type="match status" value="1"/>
</dbReference>
<accession>A0A6A6RT20</accession>